<dbReference type="Gene3D" id="3.50.50.60">
    <property type="entry name" value="FAD/NAD(P)-binding domain"/>
    <property type="match status" value="1"/>
</dbReference>
<dbReference type="EMBL" id="KV744917">
    <property type="protein sequence ID" value="OCK81540.1"/>
    <property type="molecule type" value="Genomic_DNA"/>
</dbReference>
<evidence type="ECO:0000256" key="3">
    <source>
        <dbReference type="ARBA" id="ARBA00022827"/>
    </source>
</evidence>
<evidence type="ECO:0000256" key="5">
    <source>
        <dbReference type="ARBA" id="ARBA00023033"/>
    </source>
</evidence>
<dbReference type="GO" id="GO:0004497">
    <property type="term" value="F:monooxygenase activity"/>
    <property type="evidence" value="ECO:0007669"/>
    <property type="project" value="UniProtKB-KW"/>
</dbReference>
<keyword evidence="8" id="KW-1185">Reference proteome</keyword>
<keyword evidence="3" id="KW-0274">FAD</keyword>
<organism evidence="7 8">
    <name type="scientific">Lepidopterella palustris CBS 459.81</name>
    <dbReference type="NCBI Taxonomy" id="1314670"/>
    <lineage>
        <taxon>Eukaryota</taxon>
        <taxon>Fungi</taxon>
        <taxon>Dikarya</taxon>
        <taxon>Ascomycota</taxon>
        <taxon>Pezizomycotina</taxon>
        <taxon>Dothideomycetes</taxon>
        <taxon>Pleosporomycetidae</taxon>
        <taxon>Mytilinidiales</taxon>
        <taxon>Argynnaceae</taxon>
        <taxon>Lepidopterella</taxon>
    </lineage>
</organism>
<evidence type="ECO:0000256" key="2">
    <source>
        <dbReference type="ARBA" id="ARBA00022630"/>
    </source>
</evidence>
<name>A0A8E2ED59_9PEZI</name>
<keyword evidence="2" id="KW-0285">Flavoprotein</keyword>
<dbReference type="SUPFAM" id="SSF51905">
    <property type="entry name" value="FAD/NAD(P)-binding domain"/>
    <property type="match status" value="1"/>
</dbReference>
<evidence type="ECO:0000256" key="4">
    <source>
        <dbReference type="ARBA" id="ARBA00023002"/>
    </source>
</evidence>
<dbReference type="AlphaFoldDB" id="A0A8E2ED59"/>
<feature type="domain" description="FAD-binding" evidence="6">
    <location>
        <begin position="126"/>
        <end position="371"/>
    </location>
</feature>
<comment type="cofactor">
    <cofactor evidence="1">
        <name>FAD</name>
        <dbReference type="ChEBI" id="CHEBI:57692"/>
    </cofactor>
</comment>
<dbReference type="InterPro" id="IPR036188">
    <property type="entry name" value="FAD/NAD-bd_sf"/>
</dbReference>
<proteinExistence type="predicted"/>
<keyword evidence="4" id="KW-0560">Oxidoreductase</keyword>
<dbReference type="Proteomes" id="UP000250266">
    <property type="component" value="Unassembled WGS sequence"/>
</dbReference>
<keyword evidence="5" id="KW-0503">Monooxygenase</keyword>
<evidence type="ECO:0000256" key="1">
    <source>
        <dbReference type="ARBA" id="ARBA00001974"/>
    </source>
</evidence>
<sequence length="412" mass="46098">MGSATQDHLLVLIIGAGPAGCAIAQGLKKNGISFKIFDKAKAAFRNRHWAFTVGWSRPFLLELLPEEWADRLTKCQVDPFIDCEKTGNDEIVIYNGATKEGEFTFPIPGAKEINMKKLRMMCAESIDVQYDKRLTHLEYDEDGAIVHFQDGTSVRGTVVVGVDGANSQMRRCLLPEAAATPDLLPFALMNFVASYTAEQALFIKAGIHPLVDIAIHPSGHYIRLNVLDMPDLDKPESWTFQILSTWPIKNVEDYDNDADRLKRLKAHVERDGWAEPYKTAIECIPEDTEILKDQLKIWKPSPWDNHGGRATLAGDAAHTMTFHRGQGANNAFRDAFVFVQAMKQVRSGECRLKEAVDAYDKDVVERGMKEVQISKSQTFFTHDWERFTTSPVMTMGTRPCTDVETADGASGK</sequence>
<dbReference type="Pfam" id="PF13450">
    <property type="entry name" value="NAD_binding_8"/>
    <property type="match status" value="1"/>
</dbReference>
<protein>
    <submittedName>
        <fullName evidence="7">FAD/NAD(P)-binding domain-containing protein</fullName>
    </submittedName>
</protein>
<dbReference type="GO" id="GO:0071949">
    <property type="term" value="F:FAD binding"/>
    <property type="evidence" value="ECO:0007669"/>
    <property type="project" value="InterPro"/>
</dbReference>
<reference evidence="7 8" key="1">
    <citation type="journal article" date="2016" name="Nat. Commun.">
        <title>Ectomycorrhizal ecology is imprinted in the genome of the dominant symbiotic fungus Cenococcum geophilum.</title>
        <authorList>
            <consortium name="DOE Joint Genome Institute"/>
            <person name="Peter M."/>
            <person name="Kohler A."/>
            <person name="Ohm R.A."/>
            <person name="Kuo A."/>
            <person name="Krutzmann J."/>
            <person name="Morin E."/>
            <person name="Arend M."/>
            <person name="Barry K.W."/>
            <person name="Binder M."/>
            <person name="Choi C."/>
            <person name="Clum A."/>
            <person name="Copeland A."/>
            <person name="Grisel N."/>
            <person name="Haridas S."/>
            <person name="Kipfer T."/>
            <person name="LaButti K."/>
            <person name="Lindquist E."/>
            <person name="Lipzen A."/>
            <person name="Maire R."/>
            <person name="Meier B."/>
            <person name="Mihaltcheva S."/>
            <person name="Molinier V."/>
            <person name="Murat C."/>
            <person name="Poggeler S."/>
            <person name="Quandt C.A."/>
            <person name="Sperisen C."/>
            <person name="Tritt A."/>
            <person name="Tisserant E."/>
            <person name="Crous P.W."/>
            <person name="Henrissat B."/>
            <person name="Nehls U."/>
            <person name="Egli S."/>
            <person name="Spatafora J.W."/>
            <person name="Grigoriev I.V."/>
            <person name="Martin F.M."/>
        </authorList>
    </citation>
    <scope>NUCLEOTIDE SEQUENCE [LARGE SCALE GENOMIC DNA]</scope>
    <source>
        <strain evidence="7 8">CBS 459.81</strain>
    </source>
</reference>
<evidence type="ECO:0000313" key="8">
    <source>
        <dbReference type="Proteomes" id="UP000250266"/>
    </source>
</evidence>
<dbReference type="InterPro" id="IPR002938">
    <property type="entry name" value="FAD-bd"/>
</dbReference>
<dbReference type="PANTHER" id="PTHR47178">
    <property type="entry name" value="MONOOXYGENASE, FAD-BINDING"/>
    <property type="match status" value="1"/>
</dbReference>
<accession>A0A8E2ED59</accession>
<dbReference type="Pfam" id="PF01494">
    <property type="entry name" value="FAD_binding_3"/>
    <property type="match status" value="1"/>
</dbReference>
<dbReference type="OrthoDB" id="47494at2759"/>
<dbReference type="PANTHER" id="PTHR47178:SF2">
    <property type="entry name" value="FAD-BINDING DOMAIN-CONTAINING PROTEIN"/>
    <property type="match status" value="1"/>
</dbReference>
<evidence type="ECO:0000313" key="7">
    <source>
        <dbReference type="EMBL" id="OCK81540.1"/>
    </source>
</evidence>
<evidence type="ECO:0000259" key="6">
    <source>
        <dbReference type="Pfam" id="PF01494"/>
    </source>
</evidence>
<gene>
    <name evidence="7" type="ORF">K432DRAFT_424874</name>
</gene>
<dbReference type="PRINTS" id="PR00420">
    <property type="entry name" value="RNGMNOXGNASE"/>
</dbReference>